<dbReference type="PRINTS" id="PR00344">
    <property type="entry name" value="BCTRLSENSOR"/>
</dbReference>
<evidence type="ECO:0000313" key="12">
    <source>
        <dbReference type="Proteomes" id="UP000323717"/>
    </source>
</evidence>
<dbReference type="SUPFAM" id="SSF55874">
    <property type="entry name" value="ATPase domain of HSP90 chaperone/DNA topoisomerase II/histidine kinase"/>
    <property type="match status" value="1"/>
</dbReference>
<comment type="catalytic activity">
    <reaction evidence="1">
        <text>ATP + protein L-histidine = ADP + protein N-phospho-L-histidine.</text>
        <dbReference type="EC" id="2.7.13.3"/>
    </reaction>
</comment>
<evidence type="ECO:0000256" key="4">
    <source>
        <dbReference type="ARBA" id="ARBA00022679"/>
    </source>
</evidence>
<keyword evidence="5 9" id="KW-0418">Kinase</keyword>
<dbReference type="InterPro" id="IPR003661">
    <property type="entry name" value="HisK_dim/P_dom"/>
</dbReference>
<dbReference type="Gene3D" id="3.30.565.10">
    <property type="entry name" value="Histidine kinase-like ATPase, C-terminal domain"/>
    <property type="match status" value="1"/>
</dbReference>
<dbReference type="InterPro" id="IPR050736">
    <property type="entry name" value="Sensor_HK_Regulatory"/>
</dbReference>
<name>A0A139KLF1_BACOV</name>
<dbReference type="Proteomes" id="UP000375690">
    <property type="component" value="Unassembled WGS sequence"/>
</dbReference>
<evidence type="ECO:0000313" key="10">
    <source>
        <dbReference type="EMBL" id="KAB1320459.1"/>
    </source>
</evidence>
<reference evidence="11" key="2">
    <citation type="submission" date="2022-10" db="EMBL/GenBank/DDBJ databases">
        <title>Human gut microbiome strain richness.</title>
        <authorList>
            <person name="Chen-Liaw A."/>
        </authorList>
    </citation>
    <scope>NUCLEOTIDE SEQUENCE</scope>
    <source>
        <strain evidence="11">BSD2780120875st1_E1_BSD2780120875_150330</strain>
    </source>
</reference>
<evidence type="ECO:0000256" key="2">
    <source>
        <dbReference type="ARBA" id="ARBA00012438"/>
    </source>
</evidence>
<dbReference type="InterPro" id="IPR036890">
    <property type="entry name" value="HATPase_C_sf"/>
</dbReference>
<evidence type="ECO:0000259" key="8">
    <source>
        <dbReference type="PROSITE" id="PS50109"/>
    </source>
</evidence>
<feature type="coiled-coil region" evidence="7">
    <location>
        <begin position="23"/>
        <end position="53"/>
    </location>
</feature>
<dbReference type="InterPro" id="IPR005467">
    <property type="entry name" value="His_kinase_dom"/>
</dbReference>
<accession>A0A139KLF1</accession>
<evidence type="ECO:0000313" key="13">
    <source>
        <dbReference type="Proteomes" id="UP000375690"/>
    </source>
</evidence>
<evidence type="ECO:0000256" key="1">
    <source>
        <dbReference type="ARBA" id="ARBA00000085"/>
    </source>
</evidence>
<sequence>MSSLAIIVIIVLLAAFIYMWAKCQSLQKEVHSKENKENELKKLALVLQNINAYFLLIDKDFVVCDTNYYSLNRLPIQVGGVTKRVGDLLHCRNAIAAGECGQHEQCKLCCIRASIGKAFYKKASFKNLEASMKLLSEDETKVTLCDVSVSGTYLNIHGEDYMVLTVYDVTELKNVQRLLSIEREHSISADKLKSAFIANMSHEVRTPLNAIVGFSGLMVSASSEEERKMYADVIAENNERLLRLVNDIFDLSQIESGTVDFVYTEFDANDLLRELEGIFKTKLNNSSVELVCEAHIQPIMMYSERERIIQVLSNLLHNAMKFTESGEIRLGCSLKGTEEVCFVVSDTGIGIPKEEQKKIFSRFIKLDREMQGTGLGLTLSQTIIQNLGGNLELDSEINRGSTFSFVLPRVIKPELIKSQAIK</sequence>
<gene>
    <name evidence="10" type="ORF">F3B53_23150</name>
    <name evidence="9" type="ORF">F3D71_01795</name>
    <name evidence="11" type="ORF">PO382_24940</name>
</gene>
<dbReference type="GO" id="GO:0000155">
    <property type="term" value="F:phosphorelay sensor kinase activity"/>
    <property type="evidence" value="ECO:0007669"/>
    <property type="project" value="InterPro"/>
</dbReference>
<protein>
    <recommendedName>
        <fullName evidence="2">histidine kinase</fullName>
        <ecNumber evidence="2">2.7.13.3</ecNumber>
    </recommendedName>
</protein>
<dbReference type="Pfam" id="PF02518">
    <property type="entry name" value="HATPase_c"/>
    <property type="match status" value="1"/>
</dbReference>
<evidence type="ECO:0000256" key="6">
    <source>
        <dbReference type="ARBA" id="ARBA00023012"/>
    </source>
</evidence>
<proteinExistence type="predicted"/>
<evidence type="ECO:0000256" key="7">
    <source>
        <dbReference type="SAM" id="Coils"/>
    </source>
</evidence>
<dbReference type="AlphaFoldDB" id="A0A139KLF1"/>
<dbReference type="CDD" id="cd00082">
    <property type="entry name" value="HisKA"/>
    <property type="match status" value="1"/>
</dbReference>
<dbReference type="Proteomes" id="UP001219389">
    <property type="component" value="Unassembled WGS sequence"/>
</dbReference>
<dbReference type="EMBL" id="VWLE01000009">
    <property type="protein sequence ID" value="KAA3954584.1"/>
    <property type="molecule type" value="Genomic_DNA"/>
</dbReference>
<dbReference type="EMBL" id="JAQNZF010000057">
    <property type="protein sequence ID" value="MDC2745442.1"/>
    <property type="molecule type" value="Genomic_DNA"/>
</dbReference>
<dbReference type="InterPro" id="IPR036097">
    <property type="entry name" value="HisK_dim/P_sf"/>
</dbReference>
<dbReference type="Pfam" id="PF00512">
    <property type="entry name" value="HisKA"/>
    <property type="match status" value="1"/>
</dbReference>
<dbReference type="InterPro" id="IPR004358">
    <property type="entry name" value="Sig_transdc_His_kin-like_C"/>
</dbReference>
<dbReference type="RefSeq" id="WP_032849917.1">
    <property type="nucleotide sequence ID" value="NZ_CAXTIO010000036.1"/>
</dbReference>
<dbReference type="Proteomes" id="UP000323717">
    <property type="component" value="Unassembled WGS sequence"/>
</dbReference>
<organism evidence="9 12">
    <name type="scientific">Bacteroides ovatus</name>
    <dbReference type="NCBI Taxonomy" id="28116"/>
    <lineage>
        <taxon>Bacteria</taxon>
        <taxon>Pseudomonadati</taxon>
        <taxon>Bacteroidota</taxon>
        <taxon>Bacteroidia</taxon>
        <taxon>Bacteroidales</taxon>
        <taxon>Bacteroidaceae</taxon>
        <taxon>Bacteroides</taxon>
    </lineage>
</organism>
<evidence type="ECO:0000256" key="3">
    <source>
        <dbReference type="ARBA" id="ARBA00022553"/>
    </source>
</evidence>
<dbReference type="SMART" id="SM00387">
    <property type="entry name" value="HATPase_c"/>
    <property type="match status" value="1"/>
</dbReference>
<keyword evidence="6" id="KW-0902">Two-component regulatory system</keyword>
<dbReference type="STRING" id="28116.Bovatus_02709"/>
<dbReference type="EMBL" id="VWFC01000041">
    <property type="protein sequence ID" value="KAB1320459.1"/>
    <property type="molecule type" value="Genomic_DNA"/>
</dbReference>
<dbReference type="EC" id="2.7.13.3" evidence="2"/>
<keyword evidence="4" id="KW-0808">Transferase</keyword>
<keyword evidence="3" id="KW-0597">Phosphoprotein</keyword>
<reference evidence="12 13" key="1">
    <citation type="journal article" date="2019" name="Nat. Med.">
        <title>A library of human gut bacterial isolates paired with longitudinal multiomics data enables mechanistic microbiome research.</title>
        <authorList>
            <person name="Poyet M."/>
            <person name="Groussin M."/>
            <person name="Gibbons S.M."/>
            <person name="Avila-Pacheco J."/>
            <person name="Jiang X."/>
            <person name="Kearney S.M."/>
            <person name="Perrotta A.R."/>
            <person name="Berdy B."/>
            <person name="Zhao S."/>
            <person name="Lieberman T.D."/>
            <person name="Swanson P.K."/>
            <person name="Smith M."/>
            <person name="Roesemann S."/>
            <person name="Alexander J.E."/>
            <person name="Rich S.A."/>
            <person name="Livny J."/>
            <person name="Vlamakis H."/>
            <person name="Clish C."/>
            <person name="Bullock K."/>
            <person name="Deik A."/>
            <person name="Scott J."/>
            <person name="Pierce K.A."/>
            <person name="Xavier R.J."/>
            <person name="Alm E.J."/>
        </authorList>
    </citation>
    <scope>NUCLEOTIDE SEQUENCE [LARGE SCALE GENOMIC DNA]</scope>
    <source>
        <strain evidence="9 12">BIOML-A163</strain>
        <strain evidence="10 13">BIOML-A2</strain>
    </source>
</reference>
<evidence type="ECO:0000313" key="9">
    <source>
        <dbReference type="EMBL" id="KAA3954584.1"/>
    </source>
</evidence>
<dbReference type="PROSITE" id="PS50109">
    <property type="entry name" value="HIS_KIN"/>
    <property type="match status" value="1"/>
</dbReference>
<comment type="caution">
    <text evidence="9">The sequence shown here is derived from an EMBL/GenBank/DDBJ whole genome shotgun (WGS) entry which is preliminary data.</text>
</comment>
<dbReference type="Gene3D" id="1.10.287.130">
    <property type="match status" value="1"/>
</dbReference>
<dbReference type="PANTHER" id="PTHR43711:SF31">
    <property type="entry name" value="HISTIDINE KINASE"/>
    <property type="match status" value="1"/>
</dbReference>
<dbReference type="FunFam" id="1.10.287.130:FF:000001">
    <property type="entry name" value="Two-component sensor histidine kinase"/>
    <property type="match status" value="1"/>
</dbReference>
<evidence type="ECO:0000313" key="11">
    <source>
        <dbReference type="EMBL" id="MDC2745442.1"/>
    </source>
</evidence>
<dbReference type="SUPFAM" id="SSF47384">
    <property type="entry name" value="Homodimeric domain of signal transducing histidine kinase"/>
    <property type="match status" value="1"/>
</dbReference>
<evidence type="ECO:0000256" key="5">
    <source>
        <dbReference type="ARBA" id="ARBA00022777"/>
    </source>
</evidence>
<dbReference type="InterPro" id="IPR003594">
    <property type="entry name" value="HATPase_dom"/>
</dbReference>
<keyword evidence="7" id="KW-0175">Coiled coil</keyword>
<dbReference type="SMART" id="SM00388">
    <property type="entry name" value="HisKA"/>
    <property type="match status" value="1"/>
</dbReference>
<feature type="domain" description="Histidine kinase" evidence="8">
    <location>
        <begin position="199"/>
        <end position="411"/>
    </location>
</feature>
<dbReference type="PANTHER" id="PTHR43711">
    <property type="entry name" value="TWO-COMPONENT HISTIDINE KINASE"/>
    <property type="match status" value="1"/>
</dbReference>